<accession>A0A9D5P2W7</accession>
<feature type="domain" description="Tyr recombinase" evidence="4">
    <location>
        <begin position="256"/>
        <end position="388"/>
    </location>
</feature>
<dbReference type="InterPro" id="IPR050090">
    <property type="entry name" value="Tyrosine_recombinase_XerCD"/>
</dbReference>
<dbReference type="Pfam" id="PF13102">
    <property type="entry name" value="Phage_int_SAM_5"/>
    <property type="match status" value="1"/>
</dbReference>
<dbReference type="Gene3D" id="1.10.443.10">
    <property type="entry name" value="Intergrase catalytic core"/>
    <property type="match status" value="1"/>
</dbReference>
<dbReference type="InterPro" id="IPR013762">
    <property type="entry name" value="Integrase-like_cat_sf"/>
</dbReference>
<sequence>MVTSIKVKFRKSTVAGKEGCIYYQIIHSRMVRQVTTPYKVFDDEWDEQTGNVRKPQQVTDPERVRKLHSYSELISWDIRRLRKVVSLFTQTQTSFSADDIVTEYLRLSSQNSFERHLRETASRLTALGRVRTAETYLAALNSFMKFTDGGDVTFESITPFFMQQYESWLKSTGVSLNTVSFYMRKLRAVYNQAVEQGLAEQCYPFRHVYTGNDKTAKRAVHLSIIRKVKFLKLESKPALEFARDMFMFSFYTRGMSFIDMAGLKKCNLKSGCLRYRRYKTGQQLGIKWEKCMRDLVGKYADQCYADYMLPIITESTEKRKQYKQVQYRINYRLKQVSELAGITPPLTMYVARHSWASIAKEKHVPEGTISDALGHDSEKTTRIYLAELDTSQVDKANKLILDAL</sequence>
<evidence type="ECO:0000256" key="1">
    <source>
        <dbReference type="ARBA" id="ARBA00008857"/>
    </source>
</evidence>
<dbReference type="Gene3D" id="1.10.150.130">
    <property type="match status" value="1"/>
</dbReference>
<evidence type="ECO:0000313" key="7">
    <source>
        <dbReference type="Proteomes" id="UP000806522"/>
    </source>
</evidence>
<dbReference type="EMBL" id="SUYC01000029">
    <property type="protein sequence ID" value="MBE6272230.1"/>
    <property type="molecule type" value="Genomic_DNA"/>
</dbReference>
<comment type="caution">
    <text evidence="6">The sequence shown here is derived from an EMBL/GenBank/DDBJ whole genome shotgun (WGS) entry which is preliminary data.</text>
</comment>
<comment type="similarity">
    <text evidence="1">Belongs to the 'phage' integrase family.</text>
</comment>
<dbReference type="Proteomes" id="UP000806522">
    <property type="component" value="Unassembled WGS sequence"/>
</dbReference>
<proteinExistence type="inferred from homology"/>
<evidence type="ECO:0000259" key="5">
    <source>
        <dbReference type="Pfam" id="PF13102"/>
    </source>
</evidence>
<dbReference type="PANTHER" id="PTHR30349">
    <property type="entry name" value="PHAGE INTEGRASE-RELATED"/>
    <property type="match status" value="1"/>
</dbReference>
<name>A0A9D5P2W7_XYLRU</name>
<protein>
    <submittedName>
        <fullName evidence="6">Site-specific integrase</fullName>
    </submittedName>
</protein>
<evidence type="ECO:0000256" key="2">
    <source>
        <dbReference type="ARBA" id="ARBA00023125"/>
    </source>
</evidence>
<organism evidence="6 7">
    <name type="scientific">Xylanibacter ruminicola</name>
    <name type="common">Prevotella ruminicola</name>
    <dbReference type="NCBI Taxonomy" id="839"/>
    <lineage>
        <taxon>Bacteria</taxon>
        <taxon>Pseudomonadati</taxon>
        <taxon>Bacteroidota</taxon>
        <taxon>Bacteroidia</taxon>
        <taxon>Bacteroidales</taxon>
        <taxon>Prevotellaceae</taxon>
        <taxon>Xylanibacter</taxon>
    </lineage>
</organism>
<keyword evidence="2" id="KW-0238">DNA-binding</keyword>
<dbReference type="SUPFAM" id="SSF56349">
    <property type="entry name" value="DNA breaking-rejoining enzymes"/>
    <property type="match status" value="1"/>
</dbReference>
<reference evidence="6" key="1">
    <citation type="submission" date="2019-04" db="EMBL/GenBank/DDBJ databases">
        <title>Evolution of Biomass-Degrading Anaerobic Consortia Revealed by Metagenomics.</title>
        <authorList>
            <person name="Peng X."/>
        </authorList>
    </citation>
    <scope>NUCLEOTIDE SEQUENCE</scope>
    <source>
        <strain evidence="6">SIG140</strain>
    </source>
</reference>
<dbReference type="InterPro" id="IPR025269">
    <property type="entry name" value="SAM-like_dom"/>
</dbReference>
<dbReference type="InterPro" id="IPR011010">
    <property type="entry name" value="DNA_brk_join_enz"/>
</dbReference>
<gene>
    <name evidence="6" type="ORF">E7101_15010</name>
</gene>
<dbReference type="Pfam" id="PF00589">
    <property type="entry name" value="Phage_integrase"/>
    <property type="match status" value="1"/>
</dbReference>
<dbReference type="CDD" id="cd01185">
    <property type="entry name" value="INTN1_C_like"/>
    <property type="match status" value="1"/>
</dbReference>
<dbReference type="AlphaFoldDB" id="A0A9D5P2W7"/>
<dbReference type="InterPro" id="IPR010998">
    <property type="entry name" value="Integrase_recombinase_N"/>
</dbReference>
<dbReference type="GO" id="GO:0015074">
    <property type="term" value="P:DNA integration"/>
    <property type="evidence" value="ECO:0007669"/>
    <property type="project" value="InterPro"/>
</dbReference>
<dbReference type="InterPro" id="IPR002104">
    <property type="entry name" value="Integrase_catalytic"/>
</dbReference>
<evidence type="ECO:0000313" key="6">
    <source>
        <dbReference type="EMBL" id="MBE6272230.1"/>
    </source>
</evidence>
<dbReference type="GO" id="GO:0003677">
    <property type="term" value="F:DNA binding"/>
    <property type="evidence" value="ECO:0007669"/>
    <property type="project" value="UniProtKB-KW"/>
</dbReference>
<feature type="domain" description="Phage integrase SAM-like" evidence="5">
    <location>
        <begin position="117"/>
        <end position="201"/>
    </location>
</feature>
<evidence type="ECO:0000259" key="4">
    <source>
        <dbReference type="Pfam" id="PF00589"/>
    </source>
</evidence>
<dbReference type="GO" id="GO:0006310">
    <property type="term" value="P:DNA recombination"/>
    <property type="evidence" value="ECO:0007669"/>
    <property type="project" value="UniProtKB-KW"/>
</dbReference>
<dbReference type="PANTHER" id="PTHR30349:SF64">
    <property type="entry name" value="PROPHAGE INTEGRASE INTD-RELATED"/>
    <property type="match status" value="1"/>
</dbReference>
<evidence type="ECO:0000256" key="3">
    <source>
        <dbReference type="ARBA" id="ARBA00023172"/>
    </source>
</evidence>
<keyword evidence="3" id="KW-0233">DNA recombination</keyword>